<dbReference type="AlphaFoldDB" id="A0A1H5FB70"/>
<dbReference type="EMBL" id="FNTH01000001">
    <property type="protein sequence ID" value="SEE00631.1"/>
    <property type="molecule type" value="Genomic_DNA"/>
</dbReference>
<protein>
    <submittedName>
        <fullName evidence="1">Uncharacterized protein</fullName>
    </submittedName>
</protein>
<name>A0A1H5FB70_9BRAD</name>
<proteinExistence type="predicted"/>
<dbReference type="OrthoDB" id="8240565at2"/>
<evidence type="ECO:0000313" key="2">
    <source>
        <dbReference type="Proteomes" id="UP000198992"/>
    </source>
</evidence>
<gene>
    <name evidence="1" type="ORF">SAMN05444164_6585</name>
</gene>
<reference evidence="1 2" key="1">
    <citation type="submission" date="2016-10" db="EMBL/GenBank/DDBJ databases">
        <authorList>
            <person name="de Groot N.N."/>
        </authorList>
    </citation>
    <scope>NUCLEOTIDE SEQUENCE [LARGE SCALE GENOMIC DNA]</scope>
    <source>
        <strain evidence="1 2">MT12</strain>
    </source>
</reference>
<accession>A0A1H5FB70</accession>
<dbReference type="RefSeq" id="WP_092123912.1">
    <property type="nucleotide sequence ID" value="NZ_FNTH01000001.1"/>
</dbReference>
<organism evidence="1 2">
    <name type="scientific">Bradyrhizobium erythrophlei</name>
    <dbReference type="NCBI Taxonomy" id="1437360"/>
    <lineage>
        <taxon>Bacteria</taxon>
        <taxon>Pseudomonadati</taxon>
        <taxon>Pseudomonadota</taxon>
        <taxon>Alphaproteobacteria</taxon>
        <taxon>Hyphomicrobiales</taxon>
        <taxon>Nitrobacteraceae</taxon>
        <taxon>Bradyrhizobium</taxon>
    </lineage>
</organism>
<sequence length="78" mass="8672">MRKLPKPTEQEINEGPQAVSFQIANGNARQNCILQTTFPTKMQAHKYLLANWPTFEKMARDALAAGTIEGGQIKLAMI</sequence>
<dbReference type="Proteomes" id="UP000198992">
    <property type="component" value="Unassembled WGS sequence"/>
</dbReference>
<evidence type="ECO:0000313" key="1">
    <source>
        <dbReference type="EMBL" id="SEE00631.1"/>
    </source>
</evidence>